<organism evidence="1 2">
    <name type="scientific">Candidatus Peribacter riflensis</name>
    <dbReference type="NCBI Taxonomy" id="1735162"/>
    <lineage>
        <taxon>Bacteria</taxon>
        <taxon>Candidatus Peregrinibacteriota</taxon>
        <taxon>Candidatus Peribacteria</taxon>
        <taxon>Candidatus Peribacterales</taxon>
        <taxon>Candidatus Peribacteraceae</taxon>
        <taxon>Candidatus Peribacter</taxon>
    </lineage>
</organism>
<evidence type="ECO:0000313" key="2">
    <source>
        <dbReference type="Proteomes" id="UP000069135"/>
    </source>
</evidence>
<accession>A0A0S1SKQ6</accession>
<reference evidence="1 2" key="2">
    <citation type="journal article" date="2016" name="PeerJ">
        <title>Analysis of five complete genome sequences for members of the class Peribacteria in the recently recognized Peregrinibacteria bacterial phylum.</title>
        <authorList>
            <person name="Anantharaman K."/>
            <person name="Brown C.T."/>
            <person name="Burstein D."/>
            <person name="Castelle C.J."/>
            <person name="Probst A.J."/>
            <person name="Thomas B.C."/>
            <person name="Williams K.H."/>
            <person name="Banfield J.F."/>
        </authorList>
    </citation>
    <scope>NUCLEOTIDE SEQUENCE [LARGE SCALE GENOMIC DNA]</scope>
    <source>
        <strain evidence="1">RIFOXYD1_FULL_PER-ii_59_16</strain>
    </source>
</reference>
<accession>A0A0S1SMG8</accession>
<dbReference type="Proteomes" id="UP000069135">
    <property type="component" value="Chromosome"/>
</dbReference>
<sequence>MTVSQSALSKVHDLYAMQIELWKHLREGNFQKADQRKQTQKCLKQFSRLLDEVDWHYMGGEDVLVELRTMRGEISAQLRNIRRRKTSKRK</sequence>
<accession>A0A0S1SWH9</accession>
<gene>
    <name evidence="1" type="ORF">PeribacterD1_1076</name>
</gene>
<dbReference type="KEGG" id="prf:PeribacterA2_1076"/>
<dbReference type="EMBL" id="CP013065">
    <property type="protein sequence ID" value="ALM13738.1"/>
    <property type="molecule type" value="Genomic_DNA"/>
</dbReference>
<protein>
    <submittedName>
        <fullName evidence="1">Uncharacterized protein</fullName>
    </submittedName>
</protein>
<name>A0A0S1SMG8_9BACT</name>
<evidence type="ECO:0000313" key="1">
    <source>
        <dbReference type="EMBL" id="ALM13738.1"/>
    </source>
</evidence>
<dbReference type="AlphaFoldDB" id="A0A0S1SMG8"/>
<accession>A0A0S1STL2</accession>
<accession>A0A0S1SMM8</accession>
<proteinExistence type="predicted"/>
<reference evidence="2" key="1">
    <citation type="submission" date="2015-10" db="EMBL/GenBank/DDBJ databases">
        <title>Analysis of five complete genome sequences for members of the class Peribacteria in the recently recognized Peregrinibacteria bacterial phylum.</title>
        <authorList>
            <person name="Anantharaman K."/>
            <person name="Brown C.T."/>
            <person name="Burstein D."/>
            <person name="Castelle C.J."/>
            <person name="Probst A.J."/>
            <person name="Thomas B.C."/>
            <person name="Williams K.H."/>
            <person name="Banfield J.F."/>
        </authorList>
    </citation>
    <scope>NUCLEOTIDE SEQUENCE [LARGE SCALE GENOMIC DNA]</scope>
</reference>